<dbReference type="PROSITE" id="PS50109">
    <property type="entry name" value="HIS_KIN"/>
    <property type="match status" value="1"/>
</dbReference>
<dbReference type="KEGG" id="rca:Rcas_4451"/>
<dbReference type="InterPro" id="IPR003018">
    <property type="entry name" value="GAF"/>
</dbReference>
<keyword evidence="10" id="KW-1185">Reference proteome</keyword>
<accession>A7NSC1</accession>
<keyword evidence="4" id="KW-0808">Transferase</keyword>
<feature type="domain" description="Histidine kinase" evidence="8">
    <location>
        <begin position="448"/>
        <end position="643"/>
    </location>
</feature>
<dbReference type="EC" id="2.7.13.3" evidence="2"/>
<evidence type="ECO:0000313" key="10">
    <source>
        <dbReference type="Proteomes" id="UP000000263"/>
    </source>
</evidence>
<dbReference type="PANTHER" id="PTHR41523">
    <property type="entry name" value="TWO-COMPONENT SYSTEM SENSOR PROTEIN"/>
    <property type="match status" value="1"/>
</dbReference>
<dbReference type="InterPro" id="IPR005467">
    <property type="entry name" value="His_kinase_dom"/>
</dbReference>
<dbReference type="Gene3D" id="3.30.565.10">
    <property type="entry name" value="Histidine kinase-like ATPase, C-terminal domain"/>
    <property type="match status" value="1"/>
</dbReference>
<name>A7NSC1_ROSCS</name>
<dbReference type="eggNOG" id="COG2203">
    <property type="taxonomic scope" value="Bacteria"/>
</dbReference>
<dbReference type="STRING" id="383372.Rcas_4451"/>
<dbReference type="InterPro" id="IPR011495">
    <property type="entry name" value="Sig_transdc_His_kin_sub2_dim/P"/>
</dbReference>
<dbReference type="HOGENOM" id="CLU_435352_0_0_0"/>
<dbReference type="AlphaFoldDB" id="A7NSC1"/>
<dbReference type="GO" id="GO:0005524">
    <property type="term" value="F:ATP binding"/>
    <property type="evidence" value="ECO:0007669"/>
    <property type="project" value="UniProtKB-KW"/>
</dbReference>
<reference evidence="9 10" key="1">
    <citation type="submission" date="2007-08" db="EMBL/GenBank/DDBJ databases">
        <title>Complete sequence of Roseiflexus castenholzii DSM 13941.</title>
        <authorList>
            <consortium name="US DOE Joint Genome Institute"/>
            <person name="Copeland A."/>
            <person name="Lucas S."/>
            <person name="Lapidus A."/>
            <person name="Barry K."/>
            <person name="Glavina del Rio T."/>
            <person name="Dalin E."/>
            <person name="Tice H."/>
            <person name="Pitluck S."/>
            <person name="Thompson L.S."/>
            <person name="Brettin T."/>
            <person name="Bruce D."/>
            <person name="Detter J.C."/>
            <person name="Han C."/>
            <person name="Tapia R."/>
            <person name="Schmutz J."/>
            <person name="Larimer F."/>
            <person name="Land M."/>
            <person name="Hauser L."/>
            <person name="Kyrpides N."/>
            <person name="Mikhailova N."/>
            <person name="Bryant D.A."/>
            <person name="Hanada S."/>
            <person name="Tsukatani Y."/>
            <person name="Richardson P."/>
        </authorList>
    </citation>
    <scope>NUCLEOTIDE SEQUENCE [LARGE SCALE GENOMIC DNA]</scope>
    <source>
        <strain evidence="10">DSM 13941 / HLO8</strain>
    </source>
</reference>
<dbReference type="Pfam" id="PF07568">
    <property type="entry name" value="HisKA_2"/>
    <property type="match status" value="1"/>
</dbReference>
<evidence type="ECO:0000313" key="9">
    <source>
        <dbReference type="EMBL" id="ABU60467.1"/>
    </source>
</evidence>
<dbReference type="eggNOG" id="COG3605">
    <property type="taxonomic scope" value="Bacteria"/>
</dbReference>
<dbReference type="PANTHER" id="PTHR41523:SF8">
    <property type="entry name" value="ETHYLENE RESPONSE SENSOR PROTEIN"/>
    <property type="match status" value="1"/>
</dbReference>
<evidence type="ECO:0000256" key="3">
    <source>
        <dbReference type="ARBA" id="ARBA00022553"/>
    </source>
</evidence>
<comment type="catalytic activity">
    <reaction evidence="1">
        <text>ATP + protein L-histidine = ADP + protein N-phospho-L-histidine.</text>
        <dbReference type="EC" id="2.7.13.3"/>
    </reaction>
</comment>
<dbReference type="Pfam" id="PF13185">
    <property type="entry name" value="GAF_2"/>
    <property type="match status" value="1"/>
</dbReference>
<keyword evidence="5" id="KW-0547">Nucleotide-binding</keyword>
<dbReference type="Proteomes" id="UP000000263">
    <property type="component" value="Chromosome"/>
</dbReference>
<evidence type="ECO:0000259" key="8">
    <source>
        <dbReference type="PROSITE" id="PS50109"/>
    </source>
</evidence>
<keyword evidence="6 9" id="KW-0418">Kinase</keyword>
<dbReference type="InterPro" id="IPR036890">
    <property type="entry name" value="HATPase_C_sf"/>
</dbReference>
<dbReference type="InterPro" id="IPR029016">
    <property type="entry name" value="GAF-like_dom_sf"/>
</dbReference>
<proteinExistence type="predicted"/>
<dbReference type="GO" id="GO:0004673">
    <property type="term" value="F:protein histidine kinase activity"/>
    <property type="evidence" value="ECO:0007669"/>
    <property type="project" value="UniProtKB-EC"/>
</dbReference>
<evidence type="ECO:0000256" key="6">
    <source>
        <dbReference type="ARBA" id="ARBA00022777"/>
    </source>
</evidence>
<evidence type="ECO:0000256" key="4">
    <source>
        <dbReference type="ARBA" id="ARBA00022679"/>
    </source>
</evidence>
<gene>
    <name evidence="9" type="ordered locus">Rcas_4451</name>
</gene>
<dbReference type="InterPro" id="IPR003594">
    <property type="entry name" value="HATPase_dom"/>
</dbReference>
<protein>
    <recommendedName>
        <fullName evidence="2">histidine kinase</fullName>
        <ecNumber evidence="2">2.7.13.3</ecNumber>
    </recommendedName>
</protein>
<keyword evidence="7" id="KW-0067">ATP-binding</keyword>
<dbReference type="SUPFAM" id="SSF55781">
    <property type="entry name" value="GAF domain-like"/>
    <property type="match status" value="2"/>
</dbReference>
<evidence type="ECO:0000256" key="5">
    <source>
        <dbReference type="ARBA" id="ARBA00022741"/>
    </source>
</evidence>
<dbReference type="EMBL" id="CP000804">
    <property type="protein sequence ID" value="ABU60467.1"/>
    <property type="molecule type" value="Genomic_DNA"/>
</dbReference>
<sequence length="647" mass="71589">MLVEELRASLPNIAEVIDQLTVSQSNDQRRVLLRQLGALWYRQDGEPEVLAELGLALSELHGVEPGVALSELLLAYGAAREEQRTREWESHLVRRMAELKGLHRIISAANSTLDLDTSMQLVVETVAEVIGVEVCSVYLYDKNTDDLTLRATHGLNNAAIGQVRIRVGEGITGWAAREGRPIAVRDVRREPRFHIEPGLGEEPYRSMLAVPIVLFSVERFHLGAAKLQGVITIQTYGPRDFTAEEINFVETVAGELAFFIVNAQLYQQTDEQLHQKVRELTTLQQVSKSIAEQLNLEEVLKLIVVKAVELSRAERADIFRVGHDGRLELAATYGGSPRGETPTFIAQAVREARPLAVHNAFNDSRFPELAEIAARENFYSLFCMPLRVQQGRTIGAICLYTGEARHFDYEHMRLLSTFADEAAIAIENARLYDESLRALAVKSAMLQEMHHRVRNNLQTISALLTMQQRRLAPNDRGALALRDSVARIQAIAGVHNLLCHEDIGVTTVDAVARQIAESARLSLSSPERPIHFEIHGDQARVGSRDATVLAIVLNELIVNAMTHGLAAEGGRVIIETTENDGMITVEVRDDGPTRAATAEPSSGGSGLGLHIIRTLVQDDLQGEFSLTIGDEWTVARVRFPQHESDGQ</sequence>
<dbReference type="eggNOG" id="COG3920">
    <property type="taxonomic scope" value="Bacteria"/>
</dbReference>
<dbReference type="Pfam" id="PF01590">
    <property type="entry name" value="GAF"/>
    <property type="match status" value="1"/>
</dbReference>
<dbReference type="Pfam" id="PF02518">
    <property type="entry name" value="HATPase_c"/>
    <property type="match status" value="1"/>
</dbReference>
<evidence type="ECO:0000256" key="2">
    <source>
        <dbReference type="ARBA" id="ARBA00012438"/>
    </source>
</evidence>
<organism evidence="9 10">
    <name type="scientific">Roseiflexus castenholzii (strain DSM 13941 / HLO8)</name>
    <dbReference type="NCBI Taxonomy" id="383372"/>
    <lineage>
        <taxon>Bacteria</taxon>
        <taxon>Bacillati</taxon>
        <taxon>Chloroflexota</taxon>
        <taxon>Chloroflexia</taxon>
        <taxon>Chloroflexales</taxon>
        <taxon>Roseiflexineae</taxon>
        <taxon>Roseiflexaceae</taxon>
        <taxon>Roseiflexus</taxon>
    </lineage>
</organism>
<keyword evidence="3" id="KW-0597">Phosphoprotein</keyword>
<dbReference type="SMART" id="SM00065">
    <property type="entry name" value="GAF"/>
    <property type="match status" value="2"/>
</dbReference>
<evidence type="ECO:0000256" key="7">
    <source>
        <dbReference type="ARBA" id="ARBA00022840"/>
    </source>
</evidence>
<dbReference type="Gene3D" id="3.30.450.40">
    <property type="match status" value="2"/>
</dbReference>
<dbReference type="SMART" id="SM00387">
    <property type="entry name" value="HATPase_c"/>
    <property type="match status" value="1"/>
</dbReference>
<dbReference type="SUPFAM" id="SSF55874">
    <property type="entry name" value="ATPase domain of HSP90 chaperone/DNA topoisomerase II/histidine kinase"/>
    <property type="match status" value="1"/>
</dbReference>
<evidence type="ECO:0000256" key="1">
    <source>
        <dbReference type="ARBA" id="ARBA00000085"/>
    </source>
</evidence>